<proteinExistence type="predicted"/>
<reference evidence="2 3" key="1">
    <citation type="submission" date="2019-02" db="EMBL/GenBank/DDBJ databases">
        <title>Genome sequencing of the rare red list fungi Bondarzewia mesenterica.</title>
        <authorList>
            <person name="Buettner E."/>
            <person name="Kellner H."/>
        </authorList>
    </citation>
    <scope>NUCLEOTIDE SEQUENCE [LARGE SCALE GENOMIC DNA]</scope>
    <source>
        <strain evidence="2 3">DSM 108281</strain>
    </source>
</reference>
<comment type="caution">
    <text evidence="2">The sequence shown here is derived from an EMBL/GenBank/DDBJ whole genome shotgun (WGS) entry which is preliminary data.</text>
</comment>
<gene>
    <name evidence="2" type="ORF">EW146_g392</name>
</gene>
<name>A0A4S4M723_9AGAM</name>
<organism evidence="2 3">
    <name type="scientific">Bondarzewia mesenterica</name>
    <dbReference type="NCBI Taxonomy" id="1095465"/>
    <lineage>
        <taxon>Eukaryota</taxon>
        <taxon>Fungi</taxon>
        <taxon>Dikarya</taxon>
        <taxon>Basidiomycota</taxon>
        <taxon>Agaricomycotina</taxon>
        <taxon>Agaricomycetes</taxon>
        <taxon>Russulales</taxon>
        <taxon>Bondarzewiaceae</taxon>
        <taxon>Bondarzewia</taxon>
    </lineage>
</organism>
<dbReference type="Proteomes" id="UP000310158">
    <property type="component" value="Unassembled WGS sequence"/>
</dbReference>
<feature type="compositionally biased region" description="Polar residues" evidence="1">
    <location>
        <begin position="9"/>
        <end position="28"/>
    </location>
</feature>
<protein>
    <submittedName>
        <fullName evidence="2">Uncharacterized protein</fullName>
    </submittedName>
</protein>
<evidence type="ECO:0000313" key="2">
    <source>
        <dbReference type="EMBL" id="THH21072.1"/>
    </source>
</evidence>
<dbReference type="AlphaFoldDB" id="A0A4S4M723"/>
<evidence type="ECO:0000256" key="1">
    <source>
        <dbReference type="SAM" id="MobiDB-lite"/>
    </source>
</evidence>
<evidence type="ECO:0000313" key="3">
    <source>
        <dbReference type="Proteomes" id="UP000310158"/>
    </source>
</evidence>
<feature type="region of interest" description="Disordered" evidence="1">
    <location>
        <begin position="1"/>
        <end position="31"/>
    </location>
</feature>
<feature type="region of interest" description="Disordered" evidence="1">
    <location>
        <begin position="87"/>
        <end position="112"/>
    </location>
</feature>
<sequence length="365" mass="40459">MPYTHKQNEVSGATSSHHGLHTRNQTPPDLQAQAGSFAECGVDTSQSVGIYWTPHGIVSGWRPPPDGPTTLKNPRVLPDAAALVPSLPSMKSSEEIRGNQPRDSFQESHQHLPKSVRKFTDGLSAREVLTRQTISVPSHEFFPVDVMVQYNCACRPDSLPIIVLSSKDVLPLARLFPGEDGFFHPLSGVIYKVLNSCATIQRPDSGHVSHLSRYPAFISLTPCRETSLQRRAFAVRALDPRPRAARAVNLAWSQGTDAQGRQIAAYLGTYTLEASFSEIGRQGRATALQSSRYLTLPEEASPLSFFSLSKPLIQLKLIGSDSPLANTRLPTTTRRYKPVMPLTWPEIQLHVFPEDTQRLRKVHRM</sequence>
<keyword evidence="3" id="KW-1185">Reference proteome</keyword>
<dbReference type="EMBL" id="SGPL01000008">
    <property type="protein sequence ID" value="THH21072.1"/>
    <property type="molecule type" value="Genomic_DNA"/>
</dbReference>
<accession>A0A4S4M723</accession>